<keyword evidence="2" id="KW-1185">Reference proteome</keyword>
<accession>A0A9D4JAX0</accession>
<dbReference type="EMBL" id="JAIWYP010000006">
    <property type="protein sequence ID" value="KAH3805070.1"/>
    <property type="molecule type" value="Genomic_DNA"/>
</dbReference>
<dbReference type="AlphaFoldDB" id="A0A9D4JAX0"/>
<protein>
    <submittedName>
        <fullName evidence="1">Uncharacterized protein</fullName>
    </submittedName>
</protein>
<proteinExistence type="predicted"/>
<name>A0A9D4JAX0_DREPO</name>
<reference evidence="1" key="2">
    <citation type="submission" date="2020-11" db="EMBL/GenBank/DDBJ databases">
        <authorList>
            <person name="McCartney M.A."/>
            <person name="Auch B."/>
            <person name="Kono T."/>
            <person name="Mallez S."/>
            <person name="Becker A."/>
            <person name="Gohl D.M."/>
            <person name="Silverstein K.A.T."/>
            <person name="Koren S."/>
            <person name="Bechman K.B."/>
            <person name="Herman A."/>
            <person name="Abrahante J.E."/>
            <person name="Garbe J."/>
        </authorList>
    </citation>
    <scope>NUCLEOTIDE SEQUENCE</scope>
    <source>
        <strain evidence="1">Duluth1</strain>
        <tissue evidence="1">Whole animal</tissue>
    </source>
</reference>
<organism evidence="1 2">
    <name type="scientific">Dreissena polymorpha</name>
    <name type="common">Zebra mussel</name>
    <name type="synonym">Mytilus polymorpha</name>
    <dbReference type="NCBI Taxonomy" id="45954"/>
    <lineage>
        <taxon>Eukaryota</taxon>
        <taxon>Metazoa</taxon>
        <taxon>Spiralia</taxon>
        <taxon>Lophotrochozoa</taxon>
        <taxon>Mollusca</taxon>
        <taxon>Bivalvia</taxon>
        <taxon>Autobranchia</taxon>
        <taxon>Heteroconchia</taxon>
        <taxon>Euheterodonta</taxon>
        <taxon>Imparidentia</taxon>
        <taxon>Neoheterodontei</taxon>
        <taxon>Myida</taxon>
        <taxon>Dreissenoidea</taxon>
        <taxon>Dreissenidae</taxon>
        <taxon>Dreissena</taxon>
    </lineage>
</organism>
<gene>
    <name evidence="1" type="ORF">DPMN_133367</name>
</gene>
<evidence type="ECO:0000313" key="2">
    <source>
        <dbReference type="Proteomes" id="UP000828390"/>
    </source>
</evidence>
<reference evidence="1" key="1">
    <citation type="journal article" date="2019" name="bioRxiv">
        <title>The Genome of the Zebra Mussel, Dreissena polymorpha: A Resource for Invasive Species Research.</title>
        <authorList>
            <person name="McCartney M.A."/>
            <person name="Auch B."/>
            <person name="Kono T."/>
            <person name="Mallez S."/>
            <person name="Zhang Y."/>
            <person name="Obille A."/>
            <person name="Becker A."/>
            <person name="Abrahante J.E."/>
            <person name="Garbe J."/>
            <person name="Badalamenti J.P."/>
            <person name="Herman A."/>
            <person name="Mangelson H."/>
            <person name="Liachko I."/>
            <person name="Sullivan S."/>
            <person name="Sone E.D."/>
            <person name="Koren S."/>
            <person name="Silverstein K.A.T."/>
            <person name="Beckman K.B."/>
            <person name="Gohl D.M."/>
        </authorList>
    </citation>
    <scope>NUCLEOTIDE SEQUENCE</scope>
    <source>
        <strain evidence="1">Duluth1</strain>
        <tissue evidence="1">Whole animal</tissue>
    </source>
</reference>
<dbReference type="Proteomes" id="UP000828390">
    <property type="component" value="Unassembled WGS sequence"/>
</dbReference>
<comment type="caution">
    <text evidence="1">The sequence shown here is derived from an EMBL/GenBank/DDBJ whole genome shotgun (WGS) entry which is preliminary data.</text>
</comment>
<evidence type="ECO:0000313" key="1">
    <source>
        <dbReference type="EMBL" id="KAH3805070.1"/>
    </source>
</evidence>
<sequence>MRPSLSVRFLPDEPSVCFILLLIPRKQQELTGCQSILPKHRPSSFTGSYKGEVGPQFCCFSDLEHGSDSLCTNGGCGPDGDDSRRPDGFQLTLAFIFRRHTSSSRRSTFYQVRYVYYYYVWRFCSNKVLTG</sequence>